<evidence type="ECO:0000256" key="8">
    <source>
        <dbReference type="PROSITE-ProRule" id="PRU00124"/>
    </source>
</evidence>
<keyword evidence="6" id="KW-0472">Membrane</keyword>
<dbReference type="PANTHER" id="PTHR24270">
    <property type="entry name" value="LOW-DENSITY LIPOPROTEIN RECEPTOR-RELATED"/>
    <property type="match status" value="1"/>
</dbReference>
<evidence type="ECO:0000313" key="11">
    <source>
        <dbReference type="Proteomes" id="UP000005237"/>
    </source>
</evidence>
<reference evidence="11" key="1">
    <citation type="submission" date="2010-08" db="EMBL/GenBank/DDBJ databases">
        <authorList>
            <consortium name="Caenorhabditis japonica Sequencing Consortium"/>
            <person name="Wilson R.K."/>
        </authorList>
    </citation>
    <scope>NUCLEOTIDE SEQUENCE [LARGE SCALE GENOMIC DNA]</scope>
    <source>
        <strain evidence="11">DF5081</strain>
    </source>
</reference>
<feature type="disulfide bond" evidence="8">
    <location>
        <begin position="272"/>
        <end position="290"/>
    </location>
</feature>
<feature type="compositionally biased region" description="Low complexity" evidence="9">
    <location>
        <begin position="20"/>
        <end position="33"/>
    </location>
</feature>
<evidence type="ECO:0000256" key="6">
    <source>
        <dbReference type="ARBA" id="ARBA00023136"/>
    </source>
</evidence>
<evidence type="ECO:0000256" key="4">
    <source>
        <dbReference type="ARBA" id="ARBA00022737"/>
    </source>
</evidence>
<dbReference type="PANTHER" id="PTHR24270:SF59">
    <property type="entry name" value="LDL RECEPTOR REPEAT-CONTAINING PROTEIN EGG-1-RELATED"/>
    <property type="match status" value="1"/>
</dbReference>
<sequence>MLTTITDYYLAVQKYHEAQQHQQQQHQQQQHAPAPAPTAAPASAPAPAPAATSIESLDESDLVCSDQEFRCPYLSETRCFHYDKLCDGNDDCGDGSDEANCDSNEDQDAPAAPIPPPQPAPSHIQEQPTRCTVQQFECKADGKCVDKALECNHKYDCADGSDETECEYFKAAMARRAGEQVASSTVTQQAAQPAQPAPQPSHDQHEEHRRRLEEHRRREEEHRRRQEEEARSRAAQQQSLLHATQVESTEVTFHDEYDGDSGVGCLEHEFQCAIGECIDKRRVCDTRPDCLDASDEQNCADRAPAATANDHQQPAPTVNNYSGQFATL</sequence>
<dbReference type="SMART" id="SM00192">
    <property type="entry name" value="LDLa"/>
    <property type="match status" value="3"/>
</dbReference>
<dbReference type="InterPro" id="IPR023415">
    <property type="entry name" value="LDLR_class-A_CS"/>
</dbReference>
<dbReference type="InterPro" id="IPR002172">
    <property type="entry name" value="LDrepeatLR_classA_rpt"/>
</dbReference>
<dbReference type="PROSITE" id="PS50068">
    <property type="entry name" value="LDLRA_2"/>
    <property type="match status" value="3"/>
</dbReference>
<evidence type="ECO:0000256" key="5">
    <source>
        <dbReference type="ARBA" id="ARBA00022989"/>
    </source>
</evidence>
<protein>
    <submittedName>
        <fullName evidence="10">Uncharacterized protein</fullName>
    </submittedName>
</protein>
<comment type="caution">
    <text evidence="8">Lacks conserved residue(s) required for the propagation of feature annotation.</text>
</comment>
<dbReference type="PRINTS" id="PR00261">
    <property type="entry name" value="LDLRECEPTOR"/>
</dbReference>
<evidence type="ECO:0000256" key="7">
    <source>
        <dbReference type="ARBA" id="ARBA00023157"/>
    </source>
</evidence>
<feature type="compositionally biased region" description="Basic and acidic residues" evidence="9">
    <location>
        <begin position="202"/>
        <end position="232"/>
    </location>
</feature>
<feature type="disulfide bond" evidence="8">
    <location>
        <begin position="86"/>
        <end position="101"/>
    </location>
</feature>
<dbReference type="SUPFAM" id="SSF57424">
    <property type="entry name" value="LDL receptor-like module"/>
    <property type="match status" value="3"/>
</dbReference>
<evidence type="ECO:0000256" key="3">
    <source>
        <dbReference type="ARBA" id="ARBA00022692"/>
    </source>
</evidence>
<evidence type="ECO:0000256" key="9">
    <source>
        <dbReference type="SAM" id="MobiDB-lite"/>
    </source>
</evidence>
<dbReference type="Proteomes" id="UP000005237">
    <property type="component" value="Unassembled WGS sequence"/>
</dbReference>
<feature type="region of interest" description="Disordered" evidence="9">
    <location>
        <begin position="180"/>
        <end position="247"/>
    </location>
</feature>
<keyword evidence="4" id="KW-0677">Repeat</keyword>
<feature type="disulfide bond" evidence="8">
    <location>
        <begin position="151"/>
        <end position="166"/>
    </location>
</feature>
<dbReference type="PROSITE" id="PS01209">
    <property type="entry name" value="LDLRA_1"/>
    <property type="match status" value="2"/>
</dbReference>
<dbReference type="EnsemblMetazoa" id="CJA17195.1">
    <property type="protein sequence ID" value="CJA17195.1"/>
    <property type="gene ID" value="WBGene00136399"/>
</dbReference>
<dbReference type="GO" id="GO:0005886">
    <property type="term" value="C:plasma membrane"/>
    <property type="evidence" value="ECO:0007669"/>
    <property type="project" value="TreeGrafter"/>
</dbReference>
<feature type="region of interest" description="Disordered" evidence="9">
    <location>
        <begin position="304"/>
        <end position="328"/>
    </location>
</feature>
<feature type="disulfide bond" evidence="8">
    <location>
        <begin position="284"/>
        <end position="299"/>
    </location>
</feature>
<dbReference type="GO" id="GO:0016192">
    <property type="term" value="P:vesicle-mediated transport"/>
    <property type="evidence" value="ECO:0007669"/>
    <property type="project" value="UniProtKB-ARBA"/>
</dbReference>
<dbReference type="InterPro" id="IPR036055">
    <property type="entry name" value="LDL_receptor-like_sf"/>
</dbReference>
<keyword evidence="3" id="KW-0812">Transmembrane</keyword>
<feature type="compositionally biased region" description="Acidic residues" evidence="9">
    <location>
        <begin position="97"/>
        <end position="108"/>
    </location>
</feature>
<feature type="disulfide bond" evidence="8">
    <location>
        <begin position="265"/>
        <end position="277"/>
    </location>
</feature>
<feature type="region of interest" description="Disordered" evidence="9">
    <location>
        <begin position="17"/>
        <end position="59"/>
    </location>
</feature>
<dbReference type="InterPro" id="IPR050685">
    <property type="entry name" value="LDLR"/>
</dbReference>
<comment type="subcellular location">
    <subcellularLocation>
        <location evidence="2">Endomembrane system</location>
    </subcellularLocation>
    <subcellularLocation>
        <location evidence="1">Membrane</location>
        <topology evidence="1">Single-pass membrane protein</topology>
    </subcellularLocation>
</comment>
<evidence type="ECO:0000256" key="2">
    <source>
        <dbReference type="ARBA" id="ARBA00004308"/>
    </source>
</evidence>
<evidence type="ECO:0000313" key="10">
    <source>
        <dbReference type="EnsemblMetazoa" id="CJA17195.1"/>
    </source>
</evidence>
<reference evidence="10" key="2">
    <citation type="submission" date="2022-06" db="UniProtKB">
        <authorList>
            <consortium name="EnsemblMetazoa"/>
        </authorList>
    </citation>
    <scope>IDENTIFICATION</scope>
    <source>
        <strain evidence="10">DF5081</strain>
    </source>
</reference>
<organism evidence="10 11">
    <name type="scientific">Caenorhabditis japonica</name>
    <dbReference type="NCBI Taxonomy" id="281687"/>
    <lineage>
        <taxon>Eukaryota</taxon>
        <taxon>Metazoa</taxon>
        <taxon>Ecdysozoa</taxon>
        <taxon>Nematoda</taxon>
        <taxon>Chromadorea</taxon>
        <taxon>Rhabditida</taxon>
        <taxon>Rhabditina</taxon>
        <taxon>Rhabditomorpha</taxon>
        <taxon>Rhabditoidea</taxon>
        <taxon>Rhabditidae</taxon>
        <taxon>Peloderinae</taxon>
        <taxon>Caenorhabditis</taxon>
    </lineage>
</organism>
<feature type="compositionally biased region" description="Polar residues" evidence="9">
    <location>
        <begin position="309"/>
        <end position="328"/>
    </location>
</feature>
<proteinExistence type="predicted"/>
<dbReference type="GO" id="GO:0012505">
    <property type="term" value="C:endomembrane system"/>
    <property type="evidence" value="ECO:0007669"/>
    <property type="project" value="UniProtKB-SubCell"/>
</dbReference>
<dbReference type="CDD" id="cd00112">
    <property type="entry name" value="LDLa"/>
    <property type="match status" value="3"/>
</dbReference>
<keyword evidence="5" id="KW-1133">Transmembrane helix</keyword>
<dbReference type="Gene3D" id="4.10.400.10">
    <property type="entry name" value="Low-density Lipoprotein Receptor"/>
    <property type="match status" value="3"/>
</dbReference>
<accession>A0A8R1I091</accession>
<keyword evidence="7 8" id="KW-1015">Disulfide bond</keyword>
<keyword evidence="11" id="KW-1185">Reference proteome</keyword>
<feature type="compositionally biased region" description="Pro residues" evidence="9">
    <location>
        <begin position="34"/>
        <end position="48"/>
    </location>
</feature>
<dbReference type="AlphaFoldDB" id="A0A8R1I091"/>
<feature type="region of interest" description="Disordered" evidence="9">
    <location>
        <begin position="97"/>
        <end position="128"/>
    </location>
</feature>
<dbReference type="Pfam" id="PF00057">
    <property type="entry name" value="Ldl_recept_a"/>
    <property type="match status" value="3"/>
</dbReference>
<evidence type="ECO:0000256" key="1">
    <source>
        <dbReference type="ARBA" id="ARBA00004167"/>
    </source>
</evidence>
<name>A0A8R1I091_CAEJA</name>